<proteinExistence type="predicted"/>
<name>A0A1E7X9J8_9LACO</name>
<evidence type="ECO:0000313" key="4">
    <source>
        <dbReference type="EMBL" id="OFA09784.1"/>
    </source>
</evidence>
<dbReference type="Gene3D" id="4.10.1060.50">
    <property type="match status" value="1"/>
</dbReference>
<feature type="transmembrane region" description="Helical" evidence="2">
    <location>
        <begin position="135"/>
        <end position="152"/>
    </location>
</feature>
<feature type="compositionally biased region" description="Polar residues" evidence="1">
    <location>
        <begin position="59"/>
        <end position="73"/>
    </location>
</feature>
<dbReference type="STRING" id="481719.LASUN_22660"/>
<dbReference type="InterPro" id="IPR038587">
    <property type="entry name" value="Ribosomal_eL40_sf"/>
</dbReference>
<keyword evidence="2" id="KW-1133">Transmembrane helix</keyword>
<dbReference type="Pfam" id="PF13240">
    <property type="entry name" value="Zn_Ribbon_1"/>
    <property type="match status" value="1"/>
</dbReference>
<dbReference type="EMBL" id="MIQE01000024">
    <property type="protein sequence ID" value="OFA09784.1"/>
    <property type="molecule type" value="Genomic_DNA"/>
</dbReference>
<protein>
    <submittedName>
        <fullName evidence="4">Double zinc ribbon</fullName>
    </submittedName>
</protein>
<keyword evidence="2" id="KW-0472">Membrane</keyword>
<accession>A0A1E7X9J8</accession>
<organism evidence="4 5">
    <name type="scientific">Lentilactobacillus sunkii</name>
    <dbReference type="NCBI Taxonomy" id="481719"/>
    <lineage>
        <taxon>Bacteria</taxon>
        <taxon>Bacillati</taxon>
        <taxon>Bacillota</taxon>
        <taxon>Bacilli</taxon>
        <taxon>Lactobacillales</taxon>
        <taxon>Lactobacillaceae</taxon>
        <taxon>Lentilactobacillus</taxon>
    </lineage>
</organism>
<dbReference type="InterPro" id="IPR026870">
    <property type="entry name" value="Zinc_ribbon_dom"/>
</dbReference>
<dbReference type="Proteomes" id="UP000177010">
    <property type="component" value="Unassembled WGS sequence"/>
</dbReference>
<keyword evidence="2" id="KW-0812">Transmembrane</keyword>
<sequence>MMENNSVFCPKCGAKVPSNSRFCQKCGYDLSQITQGANTATNSNTSSTEATSSNADNAGQQRPASPSPQMNTYTQQNDQIYGHHDDRSPHTKLFLTLGWISFAISAFIFPTIFGVIGCVFGFIVSSNDATKKSGITLIVACVIATFLGLLIGQGL</sequence>
<comment type="caution">
    <text evidence="4">The sequence shown here is derived from an EMBL/GenBank/DDBJ whole genome shotgun (WGS) entry which is preliminary data.</text>
</comment>
<gene>
    <name evidence="4" type="ORF">LASUN_22660</name>
</gene>
<evidence type="ECO:0000256" key="1">
    <source>
        <dbReference type="SAM" id="MobiDB-lite"/>
    </source>
</evidence>
<feature type="transmembrane region" description="Helical" evidence="2">
    <location>
        <begin position="93"/>
        <end position="123"/>
    </location>
</feature>
<evidence type="ECO:0000313" key="5">
    <source>
        <dbReference type="Proteomes" id="UP000177010"/>
    </source>
</evidence>
<dbReference type="AlphaFoldDB" id="A0A1E7X9J8"/>
<reference evidence="4 5" key="1">
    <citation type="submission" date="2016-09" db="EMBL/GenBank/DDBJ databases">
        <title>Genome Sequence of Lactobacillus sunkii Strain CG01.</title>
        <authorList>
            <person name="Poehlein A."/>
            <person name="Gabris C."/>
            <person name="Bengelsdorf F.R."/>
            <person name="Duerre P."/>
            <person name="Daniel R."/>
        </authorList>
    </citation>
    <scope>NUCLEOTIDE SEQUENCE [LARGE SCALE GENOMIC DNA]</scope>
    <source>
        <strain evidence="4 5">CG_D</strain>
    </source>
</reference>
<evidence type="ECO:0000256" key="2">
    <source>
        <dbReference type="SAM" id="Phobius"/>
    </source>
</evidence>
<feature type="compositionally biased region" description="Low complexity" evidence="1">
    <location>
        <begin position="38"/>
        <end position="58"/>
    </location>
</feature>
<feature type="region of interest" description="Disordered" evidence="1">
    <location>
        <begin position="38"/>
        <end position="73"/>
    </location>
</feature>
<feature type="domain" description="Zinc-ribbon" evidence="3">
    <location>
        <begin position="8"/>
        <end position="30"/>
    </location>
</feature>
<evidence type="ECO:0000259" key="3">
    <source>
        <dbReference type="Pfam" id="PF13240"/>
    </source>
</evidence>